<keyword evidence="7" id="KW-0732">Signal</keyword>
<evidence type="ECO:0000256" key="6">
    <source>
        <dbReference type="RuleBase" id="RU003983"/>
    </source>
</evidence>
<dbReference type="PANTHER" id="PTHR22726">
    <property type="entry name" value="METALLOENDOPEPTIDASE OMA1"/>
    <property type="match status" value="1"/>
</dbReference>
<accession>A0A8J7SFD8</accession>
<feature type="chain" id="PRO_5035286218" evidence="7">
    <location>
        <begin position="19"/>
        <end position="301"/>
    </location>
</feature>
<dbReference type="Pfam" id="PF01435">
    <property type="entry name" value="Peptidase_M48"/>
    <property type="match status" value="1"/>
</dbReference>
<evidence type="ECO:0000256" key="4">
    <source>
        <dbReference type="ARBA" id="ARBA00022833"/>
    </source>
</evidence>
<sequence>MELSVRLLFIFVASSALLGACGTTYQMPEIDQANLAEANRILTEERGSGISRNLSDEDAVAVYIQVAADIEPVAEQFCREEHPDEPFSFCDYEFRVNTDPSAPVNATQRYVDDRPVLTFNRALLTSVRNPDELAFIAGHEAGHHIAGHIEKKQQQQLAGALLMGVLMGVAQAGAAYNNPYYRSDPNAVGNAMAAGGAMGGHAYSQTYELESDLIGSYIAARAGYDPEVGARFFAKLDKDEAGEEGMNLWSTHPSSPERIAIVLEANREIHQKIAVGASLRPDVEARMPASPPTPSGPKSAW</sequence>
<dbReference type="PROSITE" id="PS51257">
    <property type="entry name" value="PROKAR_LIPOPROTEIN"/>
    <property type="match status" value="1"/>
</dbReference>
<gene>
    <name evidence="9" type="ORF">H0I76_18565</name>
</gene>
<comment type="caution">
    <text evidence="9">The sequence shown here is derived from an EMBL/GenBank/DDBJ whole genome shotgun (WGS) entry which is preliminary data.</text>
</comment>
<dbReference type="EMBL" id="JAEHHL010000016">
    <property type="protein sequence ID" value="MBK0401207.1"/>
    <property type="molecule type" value="Genomic_DNA"/>
</dbReference>
<keyword evidence="1 6" id="KW-0645">Protease</keyword>
<comment type="cofactor">
    <cofactor evidence="6">
        <name>Zn(2+)</name>
        <dbReference type="ChEBI" id="CHEBI:29105"/>
    </cofactor>
    <text evidence="6">Binds 1 zinc ion per subunit.</text>
</comment>
<evidence type="ECO:0000256" key="5">
    <source>
        <dbReference type="ARBA" id="ARBA00023049"/>
    </source>
</evidence>
<evidence type="ECO:0000256" key="2">
    <source>
        <dbReference type="ARBA" id="ARBA00022723"/>
    </source>
</evidence>
<keyword evidence="2" id="KW-0479">Metal-binding</keyword>
<evidence type="ECO:0000259" key="8">
    <source>
        <dbReference type="Pfam" id="PF01435"/>
    </source>
</evidence>
<dbReference type="Proteomes" id="UP000655420">
    <property type="component" value="Unassembled WGS sequence"/>
</dbReference>
<evidence type="ECO:0000256" key="3">
    <source>
        <dbReference type="ARBA" id="ARBA00022801"/>
    </source>
</evidence>
<proteinExistence type="inferred from homology"/>
<dbReference type="GO" id="GO:0016020">
    <property type="term" value="C:membrane"/>
    <property type="evidence" value="ECO:0007669"/>
    <property type="project" value="TreeGrafter"/>
</dbReference>
<feature type="signal peptide" evidence="7">
    <location>
        <begin position="1"/>
        <end position="18"/>
    </location>
</feature>
<dbReference type="InterPro" id="IPR001915">
    <property type="entry name" value="Peptidase_M48"/>
</dbReference>
<dbReference type="PANTHER" id="PTHR22726:SF1">
    <property type="entry name" value="METALLOENDOPEPTIDASE OMA1, MITOCHONDRIAL"/>
    <property type="match status" value="1"/>
</dbReference>
<name>A0A8J7SFD8_9RHOB</name>
<dbReference type="GO" id="GO:0004222">
    <property type="term" value="F:metalloendopeptidase activity"/>
    <property type="evidence" value="ECO:0007669"/>
    <property type="project" value="InterPro"/>
</dbReference>
<evidence type="ECO:0000313" key="9">
    <source>
        <dbReference type="EMBL" id="MBK0401207.1"/>
    </source>
</evidence>
<evidence type="ECO:0000256" key="1">
    <source>
        <dbReference type="ARBA" id="ARBA00022670"/>
    </source>
</evidence>
<dbReference type="GO" id="GO:0051603">
    <property type="term" value="P:proteolysis involved in protein catabolic process"/>
    <property type="evidence" value="ECO:0007669"/>
    <property type="project" value="TreeGrafter"/>
</dbReference>
<evidence type="ECO:0000313" key="10">
    <source>
        <dbReference type="Proteomes" id="UP000655420"/>
    </source>
</evidence>
<keyword evidence="3 6" id="KW-0378">Hydrolase</keyword>
<keyword evidence="4 6" id="KW-0862">Zinc</keyword>
<reference evidence="9" key="1">
    <citation type="submission" date="2020-12" db="EMBL/GenBank/DDBJ databases">
        <title>Bacterial taxonomy.</title>
        <authorList>
            <person name="Pan X."/>
        </authorList>
    </citation>
    <scope>NUCLEOTIDE SEQUENCE</scope>
    <source>
        <strain evidence="9">M0105</strain>
    </source>
</reference>
<keyword evidence="5 6" id="KW-0482">Metalloprotease</keyword>
<organism evidence="9 10">
    <name type="scientific">Thermohalobaculum xanthum</name>
    <dbReference type="NCBI Taxonomy" id="2753746"/>
    <lineage>
        <taxon>Bacteria</taxon>
        <taxon>Pseudomonadati</taxon>
        <taxon>Pseudomonadota</taxon>
        <taxon>Alphaproteobacteria</taxon>
        <taxon>Rhodobacterales</taxon>
        <taxon>Paracoccaceae</taxon>
        <taxon>Thermohalobaculum</taxon>
    </lineage>
</organism>
<feature type="domain" description="Peptidase M48" evidence="8">
    <location>
        <begin position="119"/>
        <end position="262"/>
    </location>
</feature>
<evidence type="ECO:0000256" key="7">
    <source>
        <dbReference type="SAM" id="SignalP"/>
    </source>
</evidence>
<dbReference type="RefSeq" id="WP_200613507.1">
    <property type="nucleotide sequence ID" value="NZ_JAEHHL010000016.1"/>
</dbReference>
<keyword evidence="10" id="KW-1185">Reference proteome</keyword>
<dbReference type="AlphaFoldDB" id="A0A8J7SFD8"/>
<protein>
    <submittedName>
        <fullName evidence="9">M48 family metalloprotease</fullName>
    </submittedName>
</protein>
<dbReference type="GO" id="GO:0046872">
    <property type="term" value="F:metal ion binding"/>
    <property type="evidence" value="ECO:0007669"/>
    <property type="project" value="UniProtKB-KW"/>
</dbReference>
<comment type="similarity">
    <text evidence="6">Belongs to the peptidase M48 family.</text>
</comment>
<dbReference type="InterPro" id="IPR051156">
    <property type="entry name" value="Mito/Outer_Membr_Metalloprot"/>
</dbReference>